<evidence type="ECO:0000256" key="1">
    <source>
        <dbReference type="SAM" id="MobiDB-lite"/>
    </source>
</evidence>
<dbReference type="Proteomes" id="UP000218231">
    <property type="component" value="Unassembled WGS sequence"/>
</dbReference>
<evidence type="ECO:0000313" key="3">
    <source>
        <dbReference type="Proteomes" id="UP000218231"/>
    </source>
</evidence>
<sequence length="114" mass="13229">MSSSTSRLAKAIMPNAGTKGRFQWWKKPEYVGPYKWPLEVGPDYTFKDGRSVVVTSERQLEYKTDNARIIRDVVARLKDVRTMEMAHQKAEAERSRTEEARRKMRPIAKGNRSI</sequence>
<dbReference type="GO" id="GO:0003735">
    <property type="term" value="F:structural constituent of ribosome"/>
    <property type="evidence" value="ECO:0007669"/>
    <property type="project" value="InterPro"/>
</dbReference>
<dbReference type="OrthoDB" id="5863224at2759"/>
<dbReference type="AlphaFoldDB" id="A0A2A2LH88"/>
<name>A0A2A2LH88_9BILA</name>
<evidence type="ECO:0000313" key="2">
    <source>
        <dbReference type="EMBL" id="PAV85510.1"/>
    </source>
</evidence>
<reference evidence="2 3" key="1">
    <citation type="journal article" date="2017" name="Curr. Biol.">
        <title>Genome architecture and evolution of a unichromosomal asexual nematode.</title>
        <authorList>
            <person name="Fradin H."/>
            <person name="Zegar C."/>
            <person name="Gutwein M."/>
            <person name="Lucas J."/>
            <person name="Kovtun M."/>
            <person name="Corcoran D."/>
            <person name="Baugh L.R."/>
            <person name="Kiontke K."/>
            <person name="Gunsalus K."/>
            <person name="Fitch D.H."/>
            <person name="Piano F."/>
        </authorList>
    </citation>
    <scope>NUCLEOTIDE SEQUENCE [LARGE SCALE GENOMIC DNA]</scope>
    <source>
        <strain evidence="2">PF1309</strain>
    </source>
</reference>
<dbReference type="InterPro" id="IPR034596">
    <property type="entry name" value="Ribosomal_mL52"/>
</dbReference>
<proteinExistence type="predicted"/>
<dbReference type="Pfam" id="PF18699">
    <property type="entry name" value="MRPL52"/>
    <property type="match status" value="1"/>
</dbReference>
<feature type="compositionally biased region" description="Basic and acidic residues" evidence="1">
    <location>
        <begin position="84"/>
        <end position="101"/>
    </location>
</feature>
<comment type="caution">
    <text evidence="2">The sequence shown here is derived from an EMBL/GenBank/DDBJ whole genome shotgun (WGS) entry which is preliminary data.</text>
</comment>
<feature type="region of interest" description="Disordered" evidence="1">
    <location>
        <begin position="84"/>
        <end position="114"/>
    </location>
</feature>
<keyword evidence="3" id="KW-1185">Reference proteome</keyword>
<dbReference type="GO" id="GO:0005762">
    <property type="term" value="C:mitochondrial large ribosomal subunit"/>
    <property type="evidence" value="ECO:0007669"/>
    <property type="project" value="InterPro"/>
</dbReference>
<organism evidence="2 3">
    <name type="scientific">Diploscapter pachys</name>
    <dbReference type="NCBI Taxonomy" id="2018661"/>
    <lineage>
        <taxon>Eukaryota</taxon>
        <taxon>Metazoa</taxon>
        <taxon>Ecdysozoa</taxon>
        <taxon>Nematoda</taxon>
        <taxon>Chromadorea</taxon>
        <taxon>Rhabditida</taxon>
        <taxon>Rhabditina</taxon>
        <taxon>Rhabditomorpha</taxon>
        <taxon>Rhabditoidea</taxon>
        <taxon>Rhabditidae</taxon>
        <taxon>Diploscapter</taxon>
    </lineage>
</organism>
<protein>
    <submittedName>
        <fullName evidence="2">Uncharacterized protein</fullName>
    </submittedName>
</protein>
<gene>
    <name evidence="2" type="ORF">WR25_09876</name>
</gene>
<accession>A0A2A2LH88</accession>
<dbReference type="GO" id="GO:0032543">
    <property type="term" value="P:mitochondrial translation"/>
    <property type="evidence" value="ECO:0007669"/>
    <property type="project" value="InterPro"/>
</dbReference>
<dbReference type="EMBL" id="LIAE01006761">
    <property type="protein sequence ID" value="PAV85510.1"/>
    <property type="molecule type" value="Genomic_DNA"/>
</dbReference>